<evidence type="ECO:0000313" key="1">
    <source>
        <dbReference type="EMBL" id="GAA4067317.1"/>
    </source>
</evidence>
<organism evidence="1 2">
    <name type="scientific">Amphibacillus indicireducens</name>
    <dbReference type="NCBI Taxonomy" id="1076330"/>
    <lineage>
        <taxon>Bacteria</taxon>
        <taxon>Bacillati</taxon>
        <taxon>Bacillota</taxon>
        <taxon>Bacilli</taxon>
        <taxon>Bacillales</taxon>
        <taxon>Bacillaceae</taxon>
        <taxon>Amphibacillus</taxon>
    </lineage>
</organism>
<dbReference type="Gene3D" id="3.10.450.150">
    <property type="entry name" value="enterococcus faecalis protein"/>
    <property type="match status" value="1"/>
</dbReference>
<gene>
    <name evidence="1" type="ORF">GCM10022410_11870</name>
</gene>
<keyword evidence="2" id="KW-1185">Reference proteome</keyword>
<comment type="caution">
    <text evidence="1">The sequence shown here is derived from an EMBL/GenBank/DDBJ whole genome shotgun (WGS) entry which is preliminary data.</text>
</comment>
<proteinExistence type="predicted"/>
<accession>A0ABP7VHF5</accession>
<sequence>MFSNKNVRYMTRAIAESLHMEIQKLLWDLIDYEREQGKEMDYLQVFELENRQNKQHITHRQEVPERKREWLVPLVRESPVNLTVWCVDDRTHQTMLFPSDY</sequence>
<reference evidence="2" key="1">
    <citation type="journal article" date="2019" name="Int. J. Syst. Evol. Microbiol.">
        <title>The Global Catalogue of Microorganisms (GCM) 10K type strain sequencing project: providing services to taxonomists for standard genome sequencing and annotation.</title>
        <authorList>
            <consortium name="The Broad Institute Genomics Platform"/>
            <consortium name="The Broad Institute Genome Sequencing Center for Infectious Disease"/>
            <person name="Wu L."/>
            <person name="Ma J."/>
        </authorList>
    </citation>
    <scope>NUCLEOTIDE SEQUENCE [LARGE SCALE GENOMIC DNA]</scope>
    <source>
        <strain evidence="2">JCM 17250</strain>
    </source>
</reference>
<evidence type="ECO:0000313" key="2">
    <source>
        <dbReference type="Proteomes" id="UP001501734"/>
    </source>
</evidence>
<dbReference type="Pfam" id="PF06124">
    <property type="entry name" value="DUF960"/>
    <property type="match status" value="1"/>
</dbReference>
<dbReference type="Proteomes" id="UP001501734">
    <property type="component" value="Unassembled WGS sequence"/>
</dbReference>
<dbReference type="RefSeq" id="WP_344911302.1">
    <property type="nucleotide sequence ID" value="NZ_BAABDL010000064.1"/>
</dbReference>
<dbReference type="EMBL" id="BAABDL010000064">
    <property type="protein sequence ID" value="GAA4067317.1"/>
    <property type="molecule type" value="Genomic_DNA"/>
</dbReference>
<protein>
    <submittedName>
        <fullName evidence="1">DUF960 domain-containing protein</fullName>
    </submittedName>
</protein>
<dbReference type="InterPro" id="IPR009303">
    <property type="entry name" value="DUF960"/>
</dbReference>
<name>A0ABP7VHF5_9BACI</name>